<dbReference type="Pfam" id="PF04397">
    <property type="entry name" value="LytTR"/>
    <property type="match status" value="1"/>
</dbReference>
<comment type="caution">
    <text evidence="5">The sequence shown here is derived from an EMBL/GenBank/DDBJ whole genome shotgun (WGS) entry which is preliminary data.</text>
</comment>
<dbReference type="PANTHER" id="PTHR48111:SF69">
    <property type="entry name" value="RESPONSE REGULATOR RECEIVER"/>
    <property type="match status" value="1"/>
</dbReference>
<dbReference type="InterPro" id="IPR039420">
    <property type="entry name" value="WalR-like"/>
</dbReference>
<dbReference type="Proteomes" id="UP000765802">
    <property type="component" value="Unassembled WGS sequence"/>
</dbReference>
<organism evidence="5 6">
    <name type="scientific">Flavihumibacter stibioxidans</name>
    <dbReference type="NCBI Taxonomy" id="1834163"/>
    <lineage>
        <taxon>Bacteria</taxon>
        <taxon>Pseudomonadati</taxon>
        <taxon>Bacteroidota</taxon>
        <taxon>Chitinophagia</taxon>
        <taxon>Chitinophagales</taxon>
        <taxon>Chitinophagaceae</taxon>
        <taxon>Flavihumibacter</taxon>
    </lineage>
</organism>
<dbReference type="SUPFAM" id="SSF52172">
    <property type="entry name" value="CheY-like"/>
    <property type="match status" value="1"/>
</dbReference>
<keyword evidence="6" id="KW-1185">Reference proteome</keyword>
<feature type="domain" description="HTH LytTR-type" evidence="4">
    <location>
        <begin position="144"/>
        <end position="249"/>
    </location>
</feature>
<dbReference type="InterPro" id="IPR007492">
    <property type="entry name" value="LytTR_DNA-bd_dom"/>
</dbReference>
<dbReference type="Gene3D" id="3.40.50.2300">
    <property type="match status" value="1"/>
</dbReference>
<feature type="domain" description="Response regulatory" evidence="3">
    <location>
        <begin position="2"/>
        <end position="115"/>
    </location>
</feature>
<evidence type="ECO:0000259" key="4">
    <source>
        <dbReference type="PROSITE" id="PS50930"/>
    </source>
</evidence>
<dbReference type="Pfam" id="PF00072">
    <property type="entry name" value="Response_reg"/>
    <property type="match status" value="1"/>
</dbReference>
<dbReference type="Gene3D" id="2.40.50.1020">
    <property type="entry name" value="LytTr DNA-binding domain"/>
    <property type="match status" value="1"/>
</dbReference>
<sequence>MKILIIEDEQPAVARLTAMLEQTAIPVELVASLGSVVEAVSWLRENPHPDLLLMDIELSDGQSFRIFEQVKINCPVIFCTAYDEYWQEAFEHNSIDYLLKPIRPEKLEAALSKYEHLKQHFSGAVEQLQLWRQQPAGYKKRWLIKRGTDYISIKTSEIAWCYAAHKMTCLVDRNGQRYLLDKSLADLEKGLDPAHFYRLNRKYITSINAIKKLKSVGKGRIQVELVPEAPEEVIVSSEQAAGFKEWMDA</sequence>
<dbReference type="InterPro" id="IPR011006">
    <property type="entry name" value="CheY-like_superfamily"/>
</dbReference>
<dbReference type="InterPro" id="IPR001789">
    <property type="entry name" value="Sig_transdc_resp-reg_receiver"/>
</dbReference>
<reference evidence="5 6" key="1">
    <citation type="submission" date="2016-07" db="EMBL/GenBank/DDBJ databases">
        <title>Genome analysis of Flavihumibacter stibioxidans YS-17.</title>
        <authorList>
            <person name="Shi K."/>
            <person name="Han Y."/>
            <person name="Wang G."/>
        </authorList>
    </citation>
    <scope>NUCLEOTIDE SEQUENCE [LARGE SCALE GENOMIC DNA]</scope>
    <source>
        <strain evidence="5 6">YS-17</strain>
    </source>
</reference>
<evidence type="ECO:0000256" key="1">
    <source>
        <dbReference type="ARBA" id="ARBA00023125"/>
    </source>
</evidence>
<name>A0ABR7MCV1_9BACT</name>
<dbReference type="RefSeq" id="WP_187258181.1">
    <property type="nucleotide sequence ID" value="NZ_JBHULF010000019.1"/>
</dbReference>
<evidence type="ECO:0000259" key="3">
    <source>
        <dbReference type="PROSITE" id="PS50110"/>
    </source>
</evidence>
<dbReference type="PANTHER" id="PTHR48111">
    <property type="entry name" value="REGULATOR OF RPOS"/>
    <property type="match status" value="1"/>
</dbReference>
<gene>
    <name evidence="5" type="ORF">BC349_17585</name>
</gene>
<keyword evidence="1" id="KW-0238">DNA-binding</keyword>
<evidence type="ECO:0008006" key="7">
    <source>
        <dbReference type="Google" id="ProtNLM"/>
    </source>
</evidence>
<keyword evidence="2" id="KW-0597">Phosphoprotein</keyword>
<dbReference type="SMART" id="SM00448">
    <property type="entry name" value="REC"/>
    <property type="match status" value="1"/>
</dbReference>
<dbReference type="PROSITE" id="PS50110">
    <property type="entry name" value="RESPONSE_REGULATORY"/>
    <property type="match status" value="1"/>
</dbReference>
<proteinExistence type="predicted"/>
<evidence type="ECO:0000256" key="2">
    <source>
        <dbReference type="PROSITE-ProRule" id="PRU00169"/>
    </source>
</evidence>
<evidence type="ECO:0000313" key="5">
    <source>
        <dbReference type="EMBL" id="MBC6492873.1"/>
    </source>
</evidence>
<dbReference type="SMART" id="SM00850">
    <property type="entry name" value="LytTR"/>
    <property type="match status" value="1"/>
</dbReference>
<protein>
    <recommendedName>
        <fullName evidence="7">LytTR family two component transcriptional regulator</fullName>
    </recommendedName>
</protein>
<accession>A0ABR7MCV1</accession>
<evidence type="ECO:0000313" key="6">
    <source>
        <dbReference type="Proteomes" id="UP000765802"/>
    </source>
</evidence>
<dbReference type="PROSITE" id="PS50930">
    <property type="entry name" value="HTH_LYTTR"/>
    <property type="match status" value="1"/>
</dbReference>
<dbReference type="EMBL" id="MBUA01000029">
    <property type="protein sequence ID" value="MBC6492873.1"/>
    <property type="molecule type" value="Genomic_DNA"/>
</dbReference>
<feature type="modified residue" description="4-aspartylphosphate" evidence="2">
    <location>
        <position position="55"/>
    </location>
</feature>